<gene>
    <name evidence="1" type="ORF">AOX59_14760</name>
</gene>
<protein>
    <submittedName>
        <fullName evidence="1">Uncharacterized protein</fullName>
    </submittedName>
</protein>
<name>A0A0U3NSX6_9BACI</name>
<dbReference type="AlphaFoldDB" id="A0A0U3NSX6"/>
<dbReference type="RefSeq" id="WP_008591992.1">
    <property type="nucleotide sequence ID" value="NZ_CP013862.1"/>
</dbReference>
<dbReference type="STRING" id="1472767.AOX59_14760"/>
<sequence length="229" mass="27797">MSIITSKHLKEKIINYNLIPLKVSLLKISNQIYIDLDNVEDFLNFASGSNLEYIYYYYTYYNSEEYIIPNDWYSEYSKEFKTEVIQHNRYIESLDFDSPRNLTLFTLQNGTFVGIELGNQWIENQGICVAEEAIEIIENEFYREVKKVNDSKKIQQKNDENNLREIIFKDTEFRFCKNQELRYWYLVELLEKENMVKYKYLVEPYGIPNNGRIKIFMDKTWELYKERKK</sequence>
<organism evidence="1 2">
    <name type="scientific">Lentibacillus amyloliquefaciens</name>
    <dbReference type="NCBI Taxonomy" id="1472767"/>
    <lineage>
        <taxon>Bacteria</taxon>
        <taxon>Bacillati</taxon>
        <taxon>Bacillota</taxon>
        <taxon>Bacilli</taxon>
        <taxon>Bacillales</taxon>
        <taxon>Bacillaceae</taxon>
        <taxon>Lentibacillus</taxon>
    </lineage>
</organism>
<evidence type="ECO:0000313" key="2">
    <source>
        <dbReference type="Proteomes" id="UP000050331"/>
    </source>
</evidence>
<proteinExistence type="predicted"/>
<dbReference type="Proteomes" id="UP000050331">
    <property type="component" value="Chromosome"/>
</dbReference>
<reference evidence="1 2" key="1">
    <citation type="submission" date="2016-01" db="EMBL/GenBank/DDBJ databases">
        <title>Complete genome sequence of strain Lentibacillus amyloliquefaciens LAM0015T isolated from saline sediment.</title>
        <authorList>
            <person name="Wang J.-L."/>
            <person name="He M.-X."/>
        </authorList>
    </citation>
    <scope>NUCLEOTIDE SEQUENCE [LARGE SCALE GENOMIC DNA]</scope>
    <source>
        <strain evidence="1 2">LAM0015</strain>
    </source>
</reference>
<keyword evidence="2" id="KW-1185">Reference proteome</keyword>
<evidence type="ECO:0000313" key="1">
    <source>
        <dbReference type="EMBL" id="ALX49723.1"/>
    </source>
</evidence>
<dbReference type="EMBL" id="CP013862">
    <property type="protein sequence ID" value="ALX49723.1"/>
    <property type="molecule type" value="Genomic_DNA"/>
</dbReference>
<accession>A0A0U3NSX6</accession>
<dbReference type="OrthoDB" id="2861256at2"/>
<dbReference type="KEGG" id="lao:AOX59_14760"/>